<dbReference type="GO" id="GO:0016705">
    <property type="term" value="F:oxidoreductase activity, acting on paired donors, with incorporation or reduction of molecular oxygen"/>
    <property type="evidence" value="ECO:0007669"/>
    <property type="project" value="InterPro"/>
</dbReference>
<comment type="similarity">
    <text evidence="2">Belongs to the cytochrome P450 family.</text>
</comment>
<reference evidence="7" key="1">
    <citation type="submission" date="2023-03" db="EMBL/GenBank/DDBJ databases">
        <title>Massive genome expansion in bonnet fungi (Mycena s.s.) driven by repeated elements and novel gene families across ecological guilds.</title>
        <authorList>
            <consortium name="Lawrence Berkeley National Laboratory"/>
            <person name="Harder C.B."/>
            <person name="Miyauchi S."/>
            <person name="Viragh M."/>
            <person name="Kuo A."/>
            <person name="Thoen E."/>
            <person name="Andreopoulos B."/>
            <person name="Lu D."/>
            <person name="Skrede I."/>
            <person name="Drula E."/>
            <person name="Henrissat B."/>
            <person name="Morin E."/>
            <person name="Kohler A."/>
            <person name="Barry K."/>
            <person name="LaButti K."/>
            <person name="Morin E."/>
            <person name="Salamov A."/>
            <person name="Lipzen A."/>
            <person name="Mereny Z."/>
            <person name="Hegedus B."/>
            <person name="Baldrian P."/>
            <person name="Stursova M."/>
            <person name="Weitz H."/>
            <person name="Taylor A."/>
            <person name="Grigoriev I.V."/>
            <person name="Nagy L.G."/>
            <person name="Martin F."/>
            <person name="Kauserud H."/>
        </authorList>
    </citation>
    <scope>NUCLEOTIDE SEQUENCE</scope>
    <source>
        <strain evidence="7">CBHHK182m</strain>
    </source>
</reference>
<organism evidence="7 8">
    <name type="scientific">Mycena metata</name>
    <dbReference type="NCBI Taxonomy" id="1033252"/>
    <lineage>
        <taxon>Eukaryota</taxon>
        <taxon>Fungi</taxon>
        <taxon>Dikarya</taxon>
        <taxon>Basidiomycota</taxon>
        <taxon>Agaricomycotina</taxon>
        <taxon>Agaricomycetes</taxon>
        <taxon>Agaricomycetidae</taxon>
        <taxon>Agaricales</taxon>
        <taxon>Marasmiineae</taxon>
        <taxon>Mycenaceae</taxon>
        <taxon>Mycena</taxon>
    </lineage>
</organism>
<dbReference type="GO" id="GO:0020037">
    <property type="term" value="F:heme binding"/>
    <property type="evidence" value="ECO:0007669"/>
    <property type="project" value="InterPro"/>
</dbReference>
<dbReference type="EMBL" id="JARKIB010000040">
    <property type="protein sequence ID" value="KAJ7759237.1"/>
    <property type="molecule type" value="Genomic_DNA"/>
</dbReference>
<comment type="caution">
    <text evidence="7">The sequence shown here is derived from an EMBL/GenBank/DDBJ whole genome shotgun (WGS) entry which is preliminary data.</text>
</comment>
<dbReference type="Pfam" id="PF00067">
    <property type="entry name" value="p450"/>
    <property type="match status" value="1"/>
</dbReference>
<sequence>MLRAIGTGYDAWGDEGTKDLFRVVNEIIFTVSLPLAGCQLFTRDPKDVKELMDIFARLEEGSTPSALIFPWIPTPTRFRRIIAGLRLYRMMKNLVKERESAEVDVDDPLQNLINEYLIPRYGTCSATILFAAVANTANLFAWTLVYLEHHREWKNRLRSEIELFLQDTGLAASDNLERDMADIPLSVIDEKLQVIELVMNEVLWLQSSGPFVRRNIGDPITIDGVHIPAGAFIMFPAADLHRNEELFPAPEVFDPTRFSPENIARRKEFGTSFIGWGASRHPCVGKRAALLEVKMMTILLMAKYHFELVDTAKSPLLVIPAVKVDRLFKVCGPVEPVNIRFRRRNSTSVETACH</sequence>
<evidence type="ECO:0000313" key="7">
    <source>
        <dbReference type="EMBL" id="KAJ7759237.1"/>
    </source>
</evidence>
<dbReference type="PANTHER" id="PTHR24304:SF2">
    <property type="entry name" value="24-HYDROXYCHOLESTEROL 7-ALPHA-HYDROXYLASE"/>
    <property type="match status" value="1"/>
</dbReference>
<keyword evidence="8" id="KW-1185">Reference proteome</keyword>
<dbReference type="GO" id="GO:0004497">
    <property type="term" value="F:monooxygenase activity"/>
    <property type="evidence" value="ECO:0007669"/>
    <property type="project" value="InterPro"/>
</dbReference>
<evidence type="ECO:0000256" key="6">
    <source>
        <dbReference type="PIRSR" id="PIRSR602403-1"/>
    </source>
</evidence>
<dbReference type="InterPro" id="IPR050529">
    <property type="entry name" value="CYP450_sterol_14alpha_dmase"/>
</dbReference>
<evidence type="ECO:0000256" key="1">
    <source>
        <dbReference type="ARBA" id="ARBA00001971"/>
    </source>
</evidence>
<evidence type="ECO:0000256" key="2">
    <source>
        <dbReference type="ARBA" id="ARBA00010617"/>
    </source>
</evidence>
<dbReference type="SUPFAM" id="SSF48264">
    <property type="entry name" value="Cytochrome P450"/>
    <property type="match status" value="1"/>
</dbReference>
<comment type="cofactor">
    <cofactor evidence="1 6">
        <name>heme</name>
        <dbReference type="ChEBI" id="CHEBI:30413"/>
    </cofactor>
</comment>
<dbReference type="InterPro" id="IPR036396">
    <property type="entry name" value="Cyt_P450_sf"/>
</dbReference>
<evidence type="ECO:0000256" key="5">
    <source>
        <dbReference type="ARBA" id="ARBA00023004"/>
    </source>
</evidence>
<accession>A0AAD7JC63</accession>
<keyword evidence="4 6" id="KW-0479">Metal-binding</keyword>
<evidence type="ECO:0000313" key="8">
    <source>
        <dbReference type="Proteomes" id="UP001215598"/>
    </source>
</evidence>
<gene>
    <name evidence="7" type="ORF">B0H16DRAFT_1720648</name>
</gene>
<proteinExistence type="inferred from homology"/>
<evidence type="ECO:0000256" key="3">
    <source>
        <dbReference type="ARBA" id="ARBA00022617"/>
    </source>
</evidence>
<dbReference type="InterPro" id="IPR001128">
    <property type="entry name" value="Cyt_P450"/>
</dbReference>
<protein>
    <submittedName>
        <fullName evidence="7">Cytochrome P450</fullName>
    </submittedName>
</protein>
<keyword evidence="3 6" id="KW-0349">Heme</keyword>
<feature type="binding site" description="axial binding residue" evidence="6">
    <location>
        <position position="283"/>
    </location>
    <ligand>
        <name>heme</name>
        <dbReference type="ChEBI" id="CHEBI:30413"/>
    </ligand>
    <ligandPart>
        <name>Fe</name>
        <dbReference type="ChEBI" id="CHEBI:18248"/>
    </ligandPart>
</feature>
<dbReference type="AlphaFoldDB" id="A0AAD7JC63"/>
<dbReference type="PRINTS" id="PR00465">
    <property type="entry name" value="EP450IV"/>
</dbReference>
<keyword evidence="5 6" id="KW-0408">Iron</keyword>
<name>A0AAD7JC63_9AGAR</name>
<dbReference type="GO" id="GO:0005506">
    <property type="term" value="F:iron ion binding"/>
    <property type="evidence" value="ECO:0007669"/>
    <property type="project" value="InterPro"/>
</dbReference>
<dbReference type="Proteomes" id="UP001215598">
    <property type="component" value="Unassembled WGS sequence"/>
</dbReference>
<evidence type="ECO:0000256" key="4">
    <source>
        <dbReference type="ARBA" id="ARBA00022723"/>
    </source>
</evidence>
<dbReference type="PANTHER" id="PTHR24304">
    <property type="entry name" value="CYTOCHROME P450 FAMILY 7"/>
    <property type="match status" value="1"/>
</dbReference>
<dbReference type="Gene3D" id="1.10.630.10">
    <property type="entry name" value="Cytochrome P450"/>
    <property type="match status" value="1"/>
</dbReference>
<dbReference type="InterPro" id="IPR002403">
    <property type="entry name" value="Cyt_P450_E_grp-IV"/>
</dbReference>